<dbReference type="GO" id="GO:0106300">
    <property type="term" value="P:protein-DNA covalent cross-linking repair"/>
    <property type="evidence" value="ECO:0007669"/>
    <property type="project" value="InterPro"/>
</dbReference>
<evidence type="ECO:0000256" key="9">
    <source>
        <dbReference type="SAM" id="MobiDB-lite"/>
    </source>
</evidence>
<dbReference type="AlphaFoldDB" id="A0A0U1QRA4"/>
<feature type="region of interest" description="Disordered" evidence="9">
    <location>
        <begin position="206"/>
        <end position="228"/>
    </location>
</feature>
<gene>
    <name evidence="10" type="ORF">SINU_03045</name>
</gene>
<dbReference type="EC" id="3.4.-.-" evidence="8"/>
<evidence type="ECO:0000256" key="5">
    <source>
        <dbReference type="ARBA" id="ARBA00023124"/>
    </source>
</evidence>
<keyword evidence="5" id="KW-0190">Covalent protein-DNA linkage</keyword>
<keyword evidence="11" id="KW-1185">Reference proteome</keyword>
<keyword evidence="3" id="KW-0227">DNA damage</keyword>
<dbReference type="GO" id="GO:0006508">
    <property type="term" value="P:proteolysis"/>
    <property type="evidence" value="ECO:0007669"/>
    <property type="project" value="UniProtKB-KW"/>
</dbReference>
<reference evidence="10 11" key="1">
    <citation type="journal article" date="2011" name="J. Bacteriol.">
        <title>Draft genome sequence of Sporolactobacillus inulinus strain CASD, an efficient D-lactic acid-producing bacterium with high-concentration lactate tolerance capability.</title>
        <authorList>
            <person name="Yu B."/>
            <person name="Su F."/>
            <person name="Wang L."/>
            <person name="Xu K."/>
            <person name="Zhao B."/>
            <person name="Xu P."/>
        </authorList>
    </citation>
    <scope>NUCLEOTIDE SEQUENCE [LARGE SCALE GENOMIC DNA]</scope>
    <source>
        <strain evidence="10 11">CASD</strain>
    </source>
</reference>
<evidence type="ECO:0000313" key="10">
    <source>
        <dbReference type="EMBL" id="KLI03357.1"/>
    </source>
</evidence>
<evidence type="ECO:0000256" key="7">
    <source>
        <dbReference type="ARBA" id="ARBA00023239"/>
    </source>
</evidence>
<dbReference type="GO" id="GO:0008233">
    <property type="term" value="F:peptidase activity"/>
    <property type="evidence" value="ECO:0007669"/>
    <property type="project" value="UniProtKB-KW"/>
</dbReference>
<accession>A0A0U1QRA4</accession>
<evidence type="ECO:0000256" key="2">
    <source>
        <dbReference type="ARBA" id="ARBA00022670"/>
    </source>
</evidence>
<evidence type="ECO:0000313" key="11">
    <source>
        <dbReference type="Proteomes" id="UP000035553"/>
    </source>
</evidence>
<dbReference type="GO" id="GO:0016829">
    <property type="term" value="F:lyase activity"/>
    <property type="evidence" value="ECO:0007669"/>
    <property type="project" value="UniProtKB-KW"/>
</dbReference>
<sequence>MCGRFTLIAPFEHLIYRFQIEHASGEALYQPNYNVAPGQNIVAVVKSSDGNRMGFLRWGLIPSWAKDEKIGWKLINARAESIAEKPSFRNAFRRKRCLIVADSFYEWTHHMPKEKVPFRFVMKSGSLFAMAGLWDSWRTKDQQLIHSCTIITTKANTIMQPIHNRMPVILNHEDEARWLNASSDSKTLRDLLRPYDSEQMDCYEVSRDVNSPRNNAPYLIEKQQTHHE</sequence>
<dbReference type="RefSeq" id="WP_010024085.1">
    <property type="nucleotide sequence ID" value="NZ_AFVQ02000041.1"/>
</dbReference>
<dbReference type="EMBL" id="AFVQ02000041">
    <property type="protein sequence ID" value="KLI03357.1"/>
    <property type="molecule type" value="Genomic_DNA"/>
</dbReference>
<dbReference type="STRING" id="1069536.SINU_03045"/>
<keyword evidence="6" id="KW-0238">DNA-binding</keyword>
<dbReference type="OrthoDB" id="9782620at2"/>
<keyword evidence="2 8" id="KW-0645">Protease</keyword>
<dbReference type="InterPro" id="IPR036590">
    <property type="entry name" value="SRAP-like"/>
</dbReference>
<evidence type="ECO:0000256" key="6">
    <source>
        <dbReference type="ARBA" id="ARBA00023125"/>
    </source>
</evidence>
<name>A0A0U1QRA4_9BACL</name>
<dbReference type="Pfam" id="PF02586">
    <property type="entry name" value="SRAP"/>
    <property type="match status" value="1"/>
</dbReference>
<dbReference type="GO" id="GO:0003697">
    <property type="term" value="F:single-stranded DNA binding"/>
    <property type="evidence" value="ECO:0007669"/>
    <property type="project" value="InterPro"/>
</dbReference>
<dbReference type="PANTHER" id="PTHR13604">
    <property type="entry name" value="DC12-RELATED"/>
    <property type="match status" value="1"/>
</dbReference>
<proteinExistence type="inferred from homology"/>
<dbReference type="PANTHER" id="PTHR13604:SF0">
    <property type="entry name" value="ABASIC SITE PROCESSING PROTEIN HMCES"/>
    <property type="match status" value="1"/>
</dbReference>
<dbReference type="Proteomes" id="UP000035553">
    <property type="component" value="Unassembled WGS sequence"/>
</dbReference>
<dbReference type="SUPFAM" id="SSF143081">
    <property type="entry name" value="BB1717-like"/>
    <property type="match status" value="1"/>
</dbReference>
<comment type="caution">
    <text evidence="10">The sequence shown here is derived from an EMBL/GenBank/DDBJ whole genome shotgun (WGS) entry which is preliminary data.</text>
</comment>
<evidence type="ECO:0000256" key="3">
    <source>
        <dbReference type="ARBA" id="ARBA00022763"/>
    </source>
</evidence>
<protein>
    <recommendedName>
        <fullName evidence="8">Abasic site processing protein</fullName>
        <ecNumber evidence="8">3.4.-.-</ecNumber>
    </recommendedName>
</protein>
<dbReference type="InterPro" id="IPR003738">
    <property type="entry name" value="SRAP"/>
</dbReference>
<organism evidence="10 11">
    <name type="scientific">Sporolactobacillus inulinus CASD</name>
    <dbReference type="NCBI Taxonomy" id="1069536"/>
    <lineage>
        <taxon>Bacteria</taxon>
        <taxon>Bacillati</taxon>
        <taxon>Bacillota</taxon>
        <taxon>Bacilli</taxon>
        <taxon>Bacillales</taxon>
        <taxon>Sporolactobacillaceae</taxon>
        <taxon>Sporolactobacillus</taxon>
    </lineage>
</organism>
<evidence type="ECO:0000256" key="8">
    <source>
        <dbReference type="RuleBase" id="RU364100"/>
    </source>
</evidence>
<evidence type="ECO:0000256" key="4">
    <source>
        <dbReference type="ARBA" id="ARBA00022801"/>
    </source>
</evidence>
<evidence type="ECO:0000256" key="1">
    <source>
        <dbReference type="ARBA" id="ARBA00008136"/>
    </source>
</evidence>
<keyword evidence="4 8" id="KW-0378">Hydrolase</keyword>
<keyword evidence="7" id="KW-0456">Lyase</keyword>
<dbReference type="Gene3D" id="3.90.1680.10">
    <property type="entry name" value="SOS response associated peptidase-like"/>
    <property type="match status" value="1"/>
</dbReference>
<comment type="similarity">
    <text evidence="1 8">Belongs to the SOS response-associated peptidase family.</text>
</comment>